<protein>
    <submittedName>
        <fullName evidence="1">Acyltransferase</fullName>
    </submittedName>
</protein>
<reference evidence="2" key="1">
    <citation type="journal article" date="2019" name="Int. J. Syst. Evol. Microbiol.">
        <title>The Global Catalogue of Microorganisms (GCM) 10K type strain sequencing project: providing services to taxonomists for standard genome sequencing and annotation.</title>
        <authorList>
            <consortium name="The Broad Institute Genomics Platform"/>
            <consortium name="The Broad Institute Genome Sequencing Center for Infectious Disease"/>
            <person name="Wu L."/>
            <person name="Ma J."/>
        </authorList>
    </citation>
    <scope>NUCLEOTIDE SEQUENCE [LARGE SCALE GENOMIC DNA]</scope>
    <source>
        <strain evidence="2">CCM 8904</strain>
    </source>
</reference>
<sequence>MKYIERIRMCIIYHNLKIDRHKIVIPLHFPSKKVTLKGEFIHIEPNFRVLGDGKVIIENNCIFAEKFTAITNLHQVKESGMLPYNSKDDIVKNVNIQRNVWIGANVTIFGGVTVGEGAVIGANCLVTHDVPARAIVGGVPAHIIRYRDKAKYDKQNKADNLYLPSKYKQIGHV</sequence>
<keyword evidence="1" id="KW-0012">Acyltransferase</keyword>
<dbReference type="PANTHER" id="PTHR23416">
    <property type="entry name" value="SIALIC ACID SYNTHASE-RELATED"/>
    <property type="match status" value="1"/>
</dbReference>
<dbReference type="InterPro" id="IPR001451">
    <property type="entry name" value="Hexapep"/>
</dbReference>
<evidence type="ECO:0000313" key="1">
    <source>
        <dbReference type="EMBL" id="MFC6169389.1"/>
    </source>
</evidence>
<dbReference type="Proteomes" id="UP001596289">
    <property type="component" value="Unassembled WGS sequence"/>
</dbReference>
<comment type="caution">
    <text evidence="1">The sequence shown here is derived from an EMBL/GenBank/DDBJ whole genome shotgun (WGS) entry which is preliminary data.</text>
</comment>
<name>A0ABW1RE50_9LACO</name>
<proteinExistence type="predicted"/>
<keyword evidence="1" id="KW-0808">Transferase</keyword>
<dbReference type="Gene3D" id="2.160.10.10">
    <property type="entry name" value="Hexapeptide repeat proteins"/>
    <property type="match status" value="1"/>
</dbReference>
<keyword evidence="2" id="KW-1185">Reference proteome</keyword>
<dbReference type="RefSeq" id="WP_164509474.1">
    <property type="nucleotide sequence ID" value="NZ_JBHSSL010000018.1"/>
</dbReference>
<dbReference type="SUPFAM" id="SSF51161">
    <property type="entry name" value="Trimeric LpxA-like enzymes"/>
    <property type="match status" value="1"/>
</dbReference>
<accession>A0ABW1RE50</accession>
<evidence type="ECO:0000313" key="2">
    <source>
        <dbReference type="Proteomes" id="UP001596289"/>
    </source>
</evidence>
<dbReference type="InterPro" id="IPR011004">
    <property type="entry name" value="Trimer_LpxA-like_sf"/>
</dbReference>
<dbReference type="Pfam" id="PF00132">
    <property type="entry name" value="Hexapep"/>
    <property type="match status" value="1"/>
</dbReference>
<dbReference type="CDD" id="cd04647">
    <property type="entry name" value="LbH_MAT_like"/>
    <property type="match status" value="1"/>
</dbReference>
<dbReference type="EMBL" id="JBHSSL010000018">
    <property type="protein sequence ID" value="MFC6169389.1"/>
    <property type="molecule type" value="Genomic_DNA"/>
</dbReference>
<gene>
    <name evidence="1" type="ORF">ACFQGP_02210</name>
</gene>
<dbReference type="InterPro" id="IPR051159">
    <property type="entry name" value="Hexapeptide_acetyltransf"/>
</dbReference>
<organism evidence="1 2">
    <name type="scientific">Loigolactobacillus jiayinensis</name>
    <dbReference type="NCBI Taxonomy" id="2486016"/>
    <lineage>
        <taxon>Bacteria</taxon>
        <taxon>Bacillati</taxon>
        <taxon>Bacillota</taxon>
        <taxon>Bacilli</taxon>
        <taxon>Lactobacillales</taxon>
        <taxon>Lactobacillaceae</taxon>
        <taxon>Loigolactobacillus</taxon>
    </lineage>
</organism>
<dbReference type="GO" id="GO:0016746">
    <property type="term" value="F:acyltransferase activity"/>
    <property type="evidence" value="ECO:0007669"/>
    <property type="project" value="UniProtKB-KW"/>
</dbReference>